<dbReference type="EMBL" id="FUWL01000017">
    <property type="protein sequence ID" value="SJZ73386.1"/>
    <property type="molecule type" value="Genomic_DNA"/>
</dbReference>
<protein>
    <submittedName>
        <fullName evidence="3">Phosphopantetheinyl transferase</fullName>
    </submittedName>
</protein>
<sequence length="217" mass="23783">MMTSCPGDIHDFDQVGIYLADIRPLMTEDSDRADQLLTQRAVVRALLRYVLGTEEDALAHHPDGSPYLPLYPTLSLSVSHCPTAVAIALAPQEIRIGIDIESKRDKAALLLSRYASEEEVRRMNADGTSAVELWSAKETVYKLAEGAIAGFGEKIVYQGREGDLLLILSKPQDLPDHLHHVRTLPLADLGLLTYALSPDSPDDIPLTWVDLSTLGSL</sequence>
<dbReference type="GO" id="GO:0008897">
    <property type="term" value="F:holo-[acyl-carrier-protein] synthase activity"/>
    <property type="evidence" value="ECO:0007669"/>
    <property type="project" value="InterPro"/>
</dbReference>
<dbReference type="Gene3D" id="3.90.470.20">
    <property type="entry name" value="4'-phosphopantetheinyl transferase domain"/>
    <property type="match status" value="1"/>
</dbReference>
<keyword evidence="1 3" id="KW-0808">Transferase</keyword>
<evidence type="ECO:0000313" key="3">
    <source>
        <dbReference type="EMBL" id="SJZ73386.1"/>
    </source>
</evidence>
<dbReference type="Proteomes" id="UP000189956">
    <property type="component" value="Unassembled WGS sequence"/>
</dbReference>
<gene>
    <name evidence="3" type="ORF">SAMN02745205_01752</name>
</gene>
<dbReference type="GO" id="GO:0000287">
    <property type="term" value="F:magnesium ion binding"/>
    <property type="evidence" value="ECO:0007669"/>
    <property type="project" value="InterPro"/>
</dbReference>
<dbReference type="Pfam" id="PF01648">
    <property type="entry name" value="ACPS"/>
    <property type="match status" value="1"/>
</dbReference>
<dbReference type="InterPro" id="IPR037143">
    <property type="entry name" value="4-PPantetheinyl_Trfase_dom_sf"/>
</dbReference>
<dbReference type="SUPFAM" id="SSF56214">
    <property type="entry name" value="4'-phosphopantetheinyl transferase"/>
    <property type="match status" value="1"/>
</dbReference>
<proteinExistence type="predicted"/>
<dbReference type="AlphaFoldDB" id="A0A1T4N2P1"/>
<evidence type="ECO:0000313" key="4">
    <source>
        <dbReference type="Proteomes" id="UP000189956"/>
    </source>
</evidence>
<organism evidence="3 4">
    <name type="scientific">Porphyromonas cangingivalis</name>
    <dbReference type="NCBI Taxonomy" id="36874"/>
    <lineage>
        <taxon>Bacteria</taxon>
        <taxon>Pseudomonadati</taxon>
        <taxon>Bacteroidota</taxon>
        <taxon>Bacteroidia</taxon>
        <taxon>Bacteroidales</taxon>
        <taxon>Porphyromonadaceae</taxon>
        <taxon>Porphyromonas</taxon>
    </lineage>
</organism>
<name>A0A1T4N2P1_PORCN</name>
<evidence type="ECO:0000256" key="1">
    <source>
        <dbReference type="ARBA" id="ARBA00022679"/>
    </source>
</evidence>
<dbReference type="RefSeq" id="WP_078735905.1">
    <property type="nucleotide sequence ID" value="NZ_FUWL01000017.1"/>
</dbReference>
<dbReference type="InterPro" id="IPR008278">
    <property type="entry name" value="4-PPantetheinyl_Trfase_dom"/>
</dbReference>
<feature type="domain" description="4'-phosphopantetheinyl transferase" evidence="2">
    <location>
        <begin position="95"/>
        <end position="145"/>
    </location>
</feature>
<reference evidence="3 4" key="1">
    <citation type="submission" date="2017-02" db="EMBL/GenBank/DDBJ databases">
        <authorList>
            <person name="Peterson S.W."/>
        </authorList>
    </citation>
    <scope>NUCLEOTIDE SEQUENCE [LARGE SCALE GENOMIC DNA]</scope>
    <source>
        <strain evidence="3 4">ATCC 700135</strain>
    </source>
</reference>
<accession>A0A1T4N2P1</accession>
<evidence type="ECO:0000259" key="2">
    <source>
        <dbReference type="Pfam" id="PF01648"/>
    </source>
</evidence>